<reference evidence="4" key="1">
    <citation type="submission" date="2006-10" db="EMBL/GenBank/DDBJ databases">
        <authorList>
            <person name="Amadeo P."/>
            <person name="Zhao Q."/>
            <person name="Wortman J."/>
            <person name="Fraser-Liggett C."/>
            <person name="Carlton J."/>
        </authorList>
    </citation>
    <scope>NUCLEOTIDE SEQUENCE</scope>
    <source>
        <strain evidence="4">G3</strain>
    </source>
</reference>
<feature type="compositionally biased region" description="Basic and acidic residues" evidence="3">
    <location>
        <begin position="1150"/>
        <end position="1159"/>
    </location>
</feature>
<keyword evidence="2" id="KW-0539">Nucleus</keyword>
<dbReference type="Proteomes" id="UP000001542">
    <property type="component" value="Unassembled WGS sequence"/>
</dbReference>
<evidence type="ECO:0000256" key="1">
    <source>
        <dbReference type="ARBA" id="ARBA00004123"/>
    </source>
</evidence>
<dbReference type="InParanoid" id="A2ESJ8"/>
<name>A2ESJ8_TRIV3</name>
<feature type="compositionally biased region" description="Basic and acidic residues" evidence="3">
    <location>
        <begin position="1095"/>
        <end position="1107"/>
    </location>
</feature>
<feature type="compositionally biased region" description="Basic and acidic residues" evidence="3">
    <location>
        <begin position="996"/>
        <end position="1022"/>
    </location>
</feature>
<protein>
    <submittedName>
        <fullName evidence="4">F/Y-rich N-terminus family protein</fullName>
    </submittedName>
</protein>
<feature type="compositionally biased region" description="Basic residues" evidence="3">
    <location>
        <begin position="983"/>
        <end position="995"/>
    </location>
</feature>
<evidence type="ECO:0000313" key="5">
    <source>
        <dbReference type="Proteomes" id="UP000001542"/>
    </source>
</evidence>
<dbReference type="InterPro" id="IPR016197">
    <property type="entry name" value="Chromo-like_dom_sf"/>
</dbReference>
<feature type="compositionally biased region" description="Basic and acidic residues" evidence="3">
    <location>
        <begin position="1114"/>
        <end position="1129"/>
    </location>
</feature>
<dbReference type="VEuPathDB" id="TrichDB:TVAG_350530"/>
<dbReference type="SUPFAM" id="SSF54160">
    <property type="entry name" value="Chromo domain-like"/>
    <property type="match status" value="1"/>
</dbReference>
<keyword evidence="5" id="KW-1185">Reference proteome</keyword>
<gene>
    <name evidence="4" type="ORF">TVAG_350530</name>
</gene>
<comment type="subcellular location">
    <subcellularLocation>
        <location evidence="1">Nucleus</location>
    </subcellularLocation>
</comment>
<proteinExistence type="predicted"/>
<dbReference type="Gene3D" id="3.30.160.360">
    <property type="match status" value="1"/>
</dbReference>
<organism evidence="4 5">
    <name type="scientific">Trichomonas vaginalis (strain ATCC PRA-98 / G3)</name>
    <dbReference type="NCBI Taxonomy" id="412133"/>
    <lineage>
        <taxon>Eukaryota</taxon>
        <taxon>Metamonada</taxon>
        <taxon>Parabasalia</taxon>
        <taxon>Trichomonadida</taxon>
        <taxon>Trichomonadidae</taxon>
        <taxon>Trichomonas</taxon>
    </lineage>
</organism>
<dbReference type="RefSeq" id="XP_001316601.1">
    <property type="nucleotide sequence ID" value="XM_001316566.1"/>
</dbReference>
<dbReference type="PANTHER" id="PTHR22715:SF0">
    <property type="entry name" value="TRANSFORMING GROWTH FACTOR BETA REGULATOR 1"/>
    <property type="match status" value="1"/>
</dbReference>
<dbReference type="EMBL" id="DS113477">
    <property type="protein sequence ID" value="EAY04378.1"/>
    <property type="molecule type" value="Genomic_DNA"/>
</dbReference>
<feature type="compositionally biased region" description="Low complexity" evidence="3">
    <location>
        <begin position="947"/>
        <end position="963"/>
    </location>
</feature>
<reference evidence="4" key="2">
    <citation type="journal article" date="2007" name="Science">
        <title>Draft genome sequence of the sexually transmitted pathogen Trichomonas vaginalis.</title>
        <authorList>
            <person name="Carlton J.M."/>
            <person name="Hirt R.P."/>
            <person name="Silva J.C."/>
            <person name="Delcher A.L."/>
            <person name="Schatz M."/>
            <person name="Zhao Q."/>
            <person name="Wortman J.R."/>
            <person name="Bidwell S.L."/>
            <person name="Alsmark U.C.M."/>
            <person name="Besteiro S."/>
            <person name="Sicheritz-Ponten T."/>
            <person name="Noel C.J."/>
            <person name="Dacks J.B."/>
            <person name="Foster P.G."/>
            <person name="Simillion C."/>
            <person name="Van de Peer Y."/>
            <person name="Miranda-Saavedra D."/>
            <person name="Barton G.J."/>
            <person name="Westrop G.D."/>
            <person name="Mueller S."/>
            <person name="Dessi D."/>
            <person name="Fiori P.L."/>
            <person name="Ren Q."/>
            <person name="Paulsen I."/>
            <person name="Zhang H."/>
            <person name="Bastida-Corcuera F.D."/>
            <person name="Simoes-Barbosa A."/>
            <person name="Brown M.T."/>
            <person name="Hayes R.D."/>
            <person name="Mukherjee M."/>
            <person name="Okumura C.Y."/>
            <person name="Schneider R."/>
            <person name="Smith A.J."/>
            <person name="Vanacova S."/>
            <person name="Villalvazo M."/>
            <person name="Haas B.J."/>
            <person name="Pertea M."/>
            <person name="Feldblyum T.V."/>
            <person name="Utterback T.R."/>
            <person name="Shu C.L."/>
            <person name="Osoegawa K."/>
            <person name="de Jong P.J."/>
            <person name="Hrdy I."/>
            <person name="Horvathova L."/>
            <person name="Zubacova Z."/>
            <person name="Dolezal P."/>
            <person name="Malik S.B."/>
            <person name="Logsdon J.M. Jr."/>
            <person name="Henze K."/>
            <person name="Gupta A."/>
            <person name="Wang C.C."/>
            <person name="Dunne R.L."/>
            <person name="Upcroft J.A."/>
            <person name="Upcroft P."/>
            <person name="White O."/>
            <person name="Salzberg S.L."/>
            <person name="Tang P."/>
            <person name="Chiu C.-H."/>
            <person name="Lee Y.-S."/>
            <person name="Embley T.M."/>
            <person name="Coombs G.H."/>
            <person name="Mottram J.C."/>
            <person name="Tachezy J."/>
            <person name="Fraser-Liggett C.M."/>
            <person name="Johnson P.J."/>
        </authorList>
    </citation>
    <scope>NUCLEOTIDE SEQUENCE [LARGE SCALE GENOMIC DNA]</scope>
    <source>
        <strain evidence="4">G3</strain>
    </source>
</reference>
<dbReference type="InterPro" id="IPR003889">
    <property type="entry name" value="FYrich_C"/>
</dbReference>
<dbReference type="Pfam" id="PF05965">
    <property type="entry name" value="FYRC"/>
    <property type="match status" value="1"/>
</dbReference>
<feature type="compositionally biased region" description="Basic and acidic residues" evidence="3">
    <location>
        <begin position="1064"/>
        <end position="1077"/>
    </location>
</feature>
<dbReference type="PROSITE" id="PS51543">
    <property type="entry name" value="FYRC"/>
    <property type="match status" value="1"/>
</dbReference>
<evidence type="ECO:0000256" key="3">
    <source>
        <dbReference type="SAM" id="MobiDB-lite"/>
    </source>
</evidence>
<dbReference type="Pfam" id="PF05964">
    <property type="entry name" value="FYRN"/>
    <property type="match status" value="1"/>
</dbReference>
<sequence length="1436" mass="167073">MSASEIRTLRNKLKAYERVIGEKIDEEGIHQFLVKLKERPYKDAIWVSSELFFKIFSDIDPKTIDIPPQFDDDHYYNPGFDDIEMILNESKNLYYVKWKGLPLDQCTIQAFVPRSIISNFFEKEKENFPKPKTKIVKRSRLLLFDDNYPSEDECPNTKQVTLNSLMQMYNLGVSPVLLKHANDDIDVPFREFCVNLYKSYNVLGPFLIITTNNEISHWITSLHENTQLTVCPFYGSDSSLDIAIKYFNIKNTKQLKFHFLIATEEALSSRPELFKKIEFPVAFMTYKSKIPDFIDSPFQISCDKVPFKNVAAFYTKMSKILLKTKIDEYDAEKIVSIQNSYAPFAAFAKEPKHNVIEIECDIAEKQKYSILKFYKENIELIKQNQLKVFMENIQPILIHPYSIPENEKLYHTDLLSASNKLSRCIEVIHQNMEFHWNTLVVLPNQELIEIFQDSFYENNITYSTQHTNANATLVLSSDPNLPKFENFTNSVIFFGKNFECKGKKNTKYYKIMFKHIDESGIKSEMKIKFLYLICSTKMNLNYESDFVKDLLKEKNFFEDFTIVPKFNTAIYTDNYRNMALVVREFIKWGFGSWQKVHDCLPFRISLKKQKTIIFSMVYKALKNRPTKNDLEFLEYYSRAYFYSIQHYEENYPVVQEMSNFLFILQSQIILYKNFDFVSKLKSVPTPPPAKNWSIKNDKLLYDEFTKNGFDNLTNLPKELSGIKREELLRRYEDILVTASLNCMNSKEPYFSFISPVLKLQLLPSDVTKIVKYMIDQGKNIENYFVPKKKCNVKEAVRQMSKISNYFSTKPDFSEIFQKLNHRLALFNQIYLLLNDENNYKVIQTVGTWLPNIMPDEEIMIYEYINEHGLNSIPDLIKDPIFNTIFKGTIPDKLKNKKSIMMRVSFLNKLLKISSIVNVAETYHSDYEISSADNITAFMTTEDDESKSLSSSKENSSENEQNKISSDDEKQNKFSSSDDEKVKKQSKSREKKKSKFSSKDNEEKSSSSQEEEKDKKRKPDEKNKKRNISSSSDNEEKSSFSSSSEEEEFKGKRKSKRNKSSSSDNEEKVKSKQKLNEKKKPKRSKFSSSSDENEEENSKDSDPSDKESSSSSSSEEEKINTSSSDEKLSSKESSSSSSDEKLSSEENSSSSEEKSSDSSEKSSSNESEAEEEEEKKEIPKPKPKKKLNLPRKFSLFQPEEKSSDSEFSLIDVAEKSIPDYGMSSDMDASEEEEMKEEESFVDDTTEEDSPEFVEKRPPIIIEQPKNKFLTLSKVTFPLKLSRQTMLVSLGEINPLYHTQRYIYPIGFKSKRVWKSASKPRTQVIWTSEILEINGKLTFRVSADDEKIYIGETPTHPWIKICRDACKANGLNELMMSVSGVEMFLLGNTTVLNLIEQMENVDKCTNYVKKFSREIKSTILVPKKSRRRRKRKKNHPKH</sequence>
<dbReference type="KEGG" id="tva:4762249"/>
<dbReference type="InterPro" id="IPR003888">
    <property type="entry name" value="FYrich_N"/>
</dbReference>
<dbReference type="VEuPathDB" id="TrichDB:TVAGG3_0034900"/>
<dbReference type="InterPro" id="IPR040092">
    <property type="entry name" value="TBRG1"/>
</dbReference>
<dbReference type="STRING" id="5722.A2ESJ8"/>
<accession>A2ESJ8</accession>
<dbReference type="GO" id="GO:0005634">
    <property type="term" value="C:nucleus"/>
    <property type="evidence" value="ECO:0000318"/>
    <property type="project" value="GO_Central"/>
</dbReference>
<evidence type="ECO:0000256" key="2">
    <source>
        <dbReference type="ARBA" id="ARBA00023242"/>
    </source>
</evidence>
<dbReference type="OrthoDB" id="285793at2759"/>
<dbReference type="eggNOG" id="KOG4443">
    <property type="taxonomic scope" value="Eukaryota"/>
</dbReference>
<evidence type="ECO:0000313" key="4">
    <source>
        <dbReference type="EMBL" id="EAY04378.1"/>
    </source>
</evidence>
<dbReference type="PROSITE" id="PS51542">
    <property type="entry name" value="FYRN"/>
    <property type="match status" value="1"/>
</dbReference>
<dbReference type="GO" id="GO:0051726">
    <property type="term" value="P:regulation of cell cycle"/>
    <property type="evidence" value="ECO:0000318"/>
    <property type="project" value="GO_Central"/>
</dbReference>
<feature type="compositionally biased region" description="Basic and acidic residues" evidence="3">
    <location>
        <begin position="964"/>
        <end position="982"/>
    </location>
</feature>
<dbReference type="PANTHER" id="PTHR22715">
    <property type="entry name" value="TRANSFORMING GROWTH FACTOR BETA REGULATED GENE 1"/>
    <property type="match status" value="1"/>
</dbReference>
<feature type="region of interest" description="Disordered" evidence="3">
    <location>
        <begin position="941"/>
        <end position="1206"/>
    </location>
</feature>